<dbReference type="InterPro" id="IPR012818">
    <property type="entry name" value="CbiE"/>
</dbReference>
<dbReference type="InterPro" id="IPR014776">
    <property type="entry name" value="4pyrrole_Mease_sub2"/>
</dbReference>
<dbReference type="CDD" id="cd11644">
    <property type="entry name" value="Precorrin-6Y-MT"/>
    <property type="match status" value="1"/>
</dbReference>
<dbReference type="CDD" id="cd02440">
    <property type="entry name" value="AdoMet_MTases"/>
    <property type="match status" value="1"/>
</dbReference>
<dbReference type="InterPro" id="IPR000878">
    <property type="entry name" value="4pyrrol_Mease"/>
</dbReference>
<keyword evidence="3" id="KW-0489">Methyltransferase</keyword>
<dbReference type="EMBL" id="JAMYJR010000009">
    <property type="protein sequence ID" value="MCO8270749.1"/>
    <property type="molecule type" value="Genomic_DNA"/>
</dbReference>
<dbReference type="InterPro" id="IPR006365">
    <property type="entry name" value="Cbl_synth_CobL"/>
</dbReference>
<keyword evidence="2" id="KW-0169">Cobalamin biosynthesis</keyword>
<organism evidence="7 8">
    <name type="scientific">Paractinoplanes aksuensis</name>
    <dbReference type="NCBI Taxonomy" id="2939490"/>
    <lineage>
        <taxon>Bacteria</taxon>
        <taxon>Bacillati</taxon>
        <taxon>Actinomycetota</taxon>
        <taxon>Actinomycetes</taxon>
        <taxon>Micromonosporales</taxon>
        <taxon>Micromonosporaceae</taxon>
        <taxon>Paractinoplanes</taxon>
    </lineage>
</organism>
<evidence type="ECO:0000256" key="2">
    <source>
        <dbReference type="ARBA" id="ARBA00022573"/>
    </source>
</evidence>
<dbReference type="InterPro" id="IPR014008">
    <property type="entry name" value="Cbl_synth_MTase_CbiT"/>
</dbReference>
<proteinExistence type="predicted"/>
<evidence type="ECO:0000256" key="5">
    <source>
        <dbReference type="ARBA" id="ARBA00022691"/>
    </source>
</evidence>
<dbReference type="InterPro" id="IPR050714">
    <property type="entry name" value="Cobalamin_biosynth_MTase"/>
</dbReference>
<keyword evidence="8" id="KW-1185">Reference proteome</keyword>
<dbReference type="Gene3D" id="3.30.950.10">
    <property type="entry name" value="Methyltransferase, Cobalt-precorrin-4 Transmethylase, Domain 2"/>
    <property type="match status" value="1"/>
</dbReference>
<dbReference type="Gene3D" id="3.40.1010.10">
    <property type="entry name" value="Cobalt-precorrin-4 Transmethylase, Domain 1"/>
    <property type="match status" value="1"/>
</dbReference>
<dbReference type="NCBIfam" id="TIGR02469">
    <property type="entry name" value="CbiT"/>
    <property type="match status" value="1"/>
</dbReference>
<dbReference type="PANTHER" id="PTHR43182">
    <property type="entry name" value="COBALT-PRECORRIN-6B C(15)-METHYLTRANSFERASE (DECARBOXYLATING)"/>
    <property type="match status" value="1"/>
</dbReference>
<dbReference type="PIRSF" id="PIRSF036428">
    <property type="entry name" value="CobL"/>
    <property type="match status" value="1"/>
</dbReference>
<keyword evidence="5" id="KW-0949">S-adenosyl-L-methionine</keyword>
<dbReference type="PANTHER" id="PTHR43182:SF1">
    <property type="entry name" value="COBALT-PRECORRIN-7 C(5)-METHYLTRANSFERASE"/>
    <property type="match status" value="1"/>
</dbReference>
<dbReference type="Proteomes" id="UP001523369">
    <property type="component" value="Unassembled WGS sequence"/>
</dbReference>
<dbReference type="RefSeq" id="WP_253236884.1">
    <property type="nucleotide sequence ID" value="NZ_JAMYJR010000009.1"/>
</dbReference>
<evidence type="ECO:0000256" key="1">
    <source>
        <dbReference type="ARBA" id="ARBA00004953"/>
    </source>
</evidence>
<dbReference type="Gene3D" id="3.40.50.150">
    <property type="entry name" value="Vaccinia Virus protein VP39"/>
    <property type="match status" value="1"/>
</dbReference>
<sequence>MSAEHPRLVTVVGIGAGGWSDLSRTSHQALRAAGVIMGGPRHLSLLPPSVPARRVPLPSPLLPALFELLEEHAEAGLAVLASGDPMFHGIGATLVRVIGPGRVRVLPHASSAALAAARLGWPLATTEVLSLVTADPATVRRALNPGRRLLVLSRDAATPATVAALVTAAGHGSAVITVLEQLGGPAERIYSADAASWDHPSGDPLNVIAIDCGPDGPATPVVPGLPDSAYETDGQLTKREVRAVTLSMLAPAPGQLLWDVGAGSGSIGIEWMRSHPSCRAIAIESSTERVASIRTNAANLGVPGLQIVTGRAPEALDSLPTPDTIFIGGGLTRDGVLDAGLTALRPGGRLVANAVTVESEAAVAAAHAKLGGDLIRLSVSRGAPVGTFTGWRPMMPVTIWSVTR</sequence>
<evidence type="ECO:0000313" key="7">
    <source>
        <dbReference type="EMBL" id="MCO8270749.1"/>
    </source>
</evidence>
<keyword evidence="4" id="KW-0808">Transferase</keyword>
<dbReference type="SUPFAM" id="SSF53790">
    <property type="entry name" value="Tetrapyrrole methylase"/>
    <property type="match status" value="1"/>
</dbReference>
<reference evidence="7 8" key="1">
    <citation type="submission" date="2022-06" db="EMBL/GenBank/DDBJ databases">
        <title>New Species of the Genus Actinoplanes, ActinopZanes ferrugineus.</title>
        <authorList>
            <person name="Ding P."/>
        </authorList>
    </citation>
    <scope>NUCLEOTIDE SEQUENCE [LARGE SCALE GENOMIC DNA]</scope>
    <source>
        <strain evidence="7 8">TRM88003</strain>
    </source>
</reference>
<comment type="caution">
    <text evidence="7">The sequence shown here is derived from an EMBL/GenBank/DDBJ whole genome shotgun (WGS) entry which is preliminary data.</text>
</comment>
<dbReference type="InterPro" id="IPR035996">
    <property type="entry name" value="4pyrrol_Methylase_sf"/>
</dbReference>
<evidence type="ECO:0000259" key="6">
    <source>
        <dbReference type="Pfam" id="PF00590"/>
    </source>
</evidence>
<dbReference type="NCBIfam" id="TIGR02467">
    <property type="entry name" value="CbiE"/>
    <property type="match status" value="1"/>
</dbReference>
<feature type="domain" description="Tetrapyrrole methylase" evidence="6">
    <location>
        <begin position="9"/>
        <end position="193"/>
    </location>
</feature>
<name>A0ABT1DIX9_9ACTN</name>
<dbReference type="SUPFAM" id="SSF53335">
    <property type="entry name" value="S-adenosyl-L-methionine-dependent methyltransferases"/>
    <property type="match status" value="1"/>
</dbReference>
<accession>A0ABT1DIX9</accession>
<dbReference type="Pfam" id="PF00590">
    <property type="entry name" value="TP_methylase"/>
    <property type="match status" value="1"/>
</dbReference>
<gene>
    <name evidence="7" type="primary">cbiE</name>
    <name evidence="7" type="ORF">M1L60_09095</name>
</gene>
<evidence type="ECO:0000313" key="8">
    <source>
        <dbReference type="Proteomes" id="UP001523369"/>
    </source>
</evidence>
<evidence type="ECO:0000256" key="4">
    <source>
        <dbReference type="ARBA" id="ARBA00022679"/>
    </source>
</evidence>
<evidence type="ECO:0000256" key="3">
    <source>
        <dbReference type="ARBA" id="ARBA00022603"/>
    </source>
</evidence>
<comment type="pathway">
    <text evidence="1">Cofactor biosynthesis; adenosylcobalamin biosynthesis.</text>
</comment>
<protein>
    <submittedName>
        <fullName evidence="7">Precorrin-6y C5,15-methyltransferase (Decarboxylating) subunit CbiE</fullName>
    </submittedName>
</protein>
<dbReference type="InterPro" id="IPR029063">
    <property type="entry name" value="SAM-dependent_MTases_sf"/>
</dbReference>
<dbReference type="InterPro" id="IPR014777">
    <property type="entry name" value="4pyrrole_Mease_sub1"/>
</dbReference>